<keyword evidence="2" id="KW-0812">Transmembrane</keyword>
<feature type="compositionally biased region" description="Basic and acidic residues" evidence="1">
    <location>
        <begin position="119"/>
        <end position="137"/>
    </location>
</feature>
<evidence type="ECO:0000256" key="2">
    <source>
        <dbReference type="SAM" id="Phobius"/>
    </source>
</evidence>
<comment type="caution">
    <text evidence="3">The sequence shown here is derived from an EMBL/GenBank/DDBJ whole genome shotgun (WGS) entry which is preliminary data.</text>
</comment>
<keyword evidence="4" id="KW-1185">Reference proteome</keyword>
<keyword evidence="2" id="KW-0472">Membrane</keyword>
<keyword evidence="2" id="KW-1133">Transmembrane helix</keyword>
<sequence>MSIPTPVASSGKNTTLTSSSIGGIVGGAAALVSIVGIVVVVCMRRRARRNREQRRQNSKVTALPFMMAGPGNSNYPRRVGEKNNRGLRRSEPPPPTADEQRGRGMDSQVLARLDMIMESVRRLEEADRDRERDRQEAPPDYTSNRS</sequence>
<proteinExistence type="predicted"/>
<name>A0ABR2ZQ51_9AGAR</name>
<feature type="compositionally biased region" description="Basic and acidic residues" evidence="1">
    <location>
        <begin position="78"/>
        <end position="91"/>
    </location>
</feature>
<organism evidence="3 4">
    <name type="scientific">Marasmius tenuissimus</name>
    <dbReference type="NCBI Taxonomy" id="585030"/>
    <lineage>
        <taxon>Eukaryota</taxon>
        <taxon>Fungi</taxon>
        <taxon>Dikarya</taxon>
        <taxon>Basidiomycota</taxon>
        <taxon>Agaricomycotina</taxon>
        <taxon>Agaricomycetes</taxon>
        <taxon>Agaricomycetidae</taxon>
        <taxon>Agaricales</taxon>
        <taxon>Marasmiineae</taxon>
        <taxon>Marasmiaceae</taxon>
        <taxon>Marasmius</taxon>
    </lineage>
</organism>
<feature type="region of interest" description="Disordered" evidence="1">
    <location>
        <begin position="46"/>
        <end position="146"/>
    </location>
</feature>
<dbReference type="Proteomes" id="UP001437256">
    <property type="component" value="Unassembled WGS sequence"/>
</dbReference>
<evidence type="ECO:0000313" key="3">
    <source>
        <dbReference type="EMBL" id="KAL0062517.1"/>
    </source>
</evidence>
<protein>
    <submittedName>
        <fullName evidence="3">Uncharacterized protein</fullName>
    </submittedName>
</protein>
<gene>
    <name evidence="3" type="ORF">AAF712_010556</name>
</gene>
<dbReference type="EMBL" id="JBBXMP010000102">
    <property type="protein sequence ID" value="KAL0062517.1"/>
    <property type="molecule type" value="Genomic_DNA"/>
</dbReference>
<evidence type="ECO:0000313" key="4">
    <source>
        <dbReference type="Proteomes" id="UP001437256"/>
    </source>
</evidence>
<reference evidence="3 4" key="1">
    <citation type="submission" date="2024-05" db="EMBL/GenBank/DDBJ databases">
        <title>A draft genome resource for the thread blight pathogen Marasmius tenuissimus strain MS-2.</title>
        <authorList>
            <person name="Yulfo-Soto G.E."/>
            <person name="Baruah I.K."/>
            <person name="Amoako-Attah I."/>
            <person name="Bukari Y."/>
            <person name="Meinhardt L.W."/>
            <person name="Bailey B.A."/>
            <person name="Cohen S.P."/>
        </authorList>
    </citation>
    <scope>NUCLEOTIDE SEQUENCE [LARGE SCALE GENOMIC DNA]</scope>
    <source>
        <strain evidence="3 4">MS-2</strain>
    </source>
</reference>
<evidence type="ECO:0000256" key="1">
    <source>
        <dbReference type="SAM" id="MobiDB-lite"/>
    </source>
</evidence>
<feature type="transmembrane region" description="Helical" evidence="2">
    <location>
        <begin position="20"/>
        <end position="43"/>
    </location>
</feature>
<accession>A0ABR2ZQ51</accession>